<dbReference type="EMBL" id="JBHTMO010000006">
    <property type="protein sequence ID" value="MFD1392665.1"/>
    <property type="molecule type" value="Genomic_DNA"/>
</dbReference>
<evidence type="ECO:0000313" key="2">
    <source>
        <dbReference type="Proteomes" id="UP001597249"/>
    </source>
</evidence>
<proteinExistence type="predicted"/>
<dbReference type="RefSeq" id="WP_125584386.1">
    <property type="nucleotide sequence ID" value="NZ_JBHTMO010000006.1"/>
</dbReference>
<name>A0ABW4B8N3_9LACO</name>
<accession>A0ABW4B8N3</accession>
<keyword evidence="2" id="KW-1185">Reference proteome</keyword>
<organism evidence="1 2">
    <name type="scientific">Lacticaseibacillus jixianensis</name>
    <dbReference type="NCBI Taxonomy" id="2486012"/>
    <lineage>
        <taxon>Bacteria</taxon>
        <taxon>Bacillati</taxon>
        <taxon>Bacillota</taxon>
        <taxon>Bacilli</taxon>
        <taxon>Lactobacillales</taxon>
        <taxon>Lactobacillaceae</taxon>
        <taxon>Lacticaseibacillus</taxon>
    </lineage>
</organism>
<comment type="caution">
    <text evidence="1">The sequence shown here is derived from an EMBL/GenBank/DDBJ whole genome shotgun (WGS) entry which is preliminary data.</text>
</comment>
<reference evidence="2" key="1">
    <citation type="journal article" date="2019" name="Int. J. Syst. Evol. Microbiol.">
        <title>The Global Catalogue of Microorganisms (GCM) 10K type strain sequencing project: providing services to taxonomists for standard genome sequencing and annotation.</title>
        <authorList>
            <consortium name="The Broad Institute Genomics Platform"/>
            <consortium name="The Broad Institute Genome Sequencing Center for Infectious Disease"/>
            <person name="Wu L."/>
            <person name="Ma J."/>
        </authorList>
    </citation>
    <scope>NUCLEOTIDE SEQUENCE [LARGE SCALE GENOMIC DNA]</scope>
    <source>
        <strain evidence="2">CCM 8911</strain>
    </source>
</reference>
<protein>
    <submittedName>
        <fullName evidence="1">Uncharacterized protein</fullName>
    </submittedName>
</protein>
<sequence length="117" mass="12891">MAYSVIGATYQHQSLAVFYSGLDGQQLLSFTAACREALRLLNAELAACPLPDIRELAEQVLALALKQPLDLHQLAEATGDTLSLSWFADDHFVIAVMDRTEAFQLHLEVVPVHAEKK</sequence>
<dbReference type="Proteomes" id="UP001597249">
    <property type="component" value="Unassembled WGS sequence"/>
</dbReference>
<gene>
    <name evidence="1" type="ORF">ACFQ3L_03550</name>
</gene>
<evidence type="ECO:0000313" key="1">
    <source>
        <dbReference type="EMBL" id="MFD1392665.1"/>
    </source>
</evidence>